<accession>A0A094SDQ5</accession>
<dbReference type="InterPro" id="IPR006283">
    <property type="entry name" value="ThiL-like"/>
</dbReference>
<evidence type="ECO:0000313" key="2">
    <source>
        <dbReference type="EMBL" id="KGA16318.1"/>
    </source>
</evidence>
<dbReference type="SUPFAM" id="SSF55326">
    <property type="entry name" value="PurM N-terminal domain-like"/>
    <property type="match status" value="1"/>
</dbReference>
<evidence type="ECO:0000259" key="1">
    <source>
        <dbReference type="Pfam" id="PF00586"/>
    </source>
</evidence>
<dbReference type="PANTHER" id="PTHR30270:SF0">
    <property type="entry name" value="THIAMINE-MONOPHOSPHATE KINASE"/>
    <property type="match status" value="1"/>
</dbReference>
<dbReference type="GO" id="GO:0009228">
    <property type="term" value="P:thiamine biosynthetic process"/>
    <property type="evidence" value="ECO:0007669"/>
    <property type="project" value="InterPro"/>
</dbReference>
<dbReference type="CDD" id="cd02194">
    <property type="entry name" value="ThiL"/>
    <property type="match status" value="1"/>
</dbReference>
<dbReference type="Pfam" id="PF00586">
    <property type="entry name" value="AIRS"/>
    <property type="match status" value="1"/>
</dbReference>
<dbReference type="InterPro" id="IPR016188">
    <property type="entry name" value="PurM-like_N"/>
</dbReference>
<organism evidence="2">
    <name type="scientific">freshwater metagenome</name>
    <dbReference type="NCBI Taxonomy" id="449393"/>
    <lineage>
        <taxon>unclassified sequences</taxon>
        <taxon>metagenomes</taxon>
        <taxon>ecological metagenomes</taxon>
    </lineage>
</organism>
<dbReference type="InterPro" id="IPR036676">
    <property type="entry name" value="PurM-like_C_sf"/>
</dbReference>
<dbReference type="Gene3D" id="3.30.1330.10">
    <property type="entry name" value="PurM-like, N-terminal domain"/>
    <property type="match status" value="1"/>
</dbReference>
<protein>
    <recommendedName>
        <fullName evidence="1">PurM-like N-terminal domain-containing protein</fullName>
    </recommendedName>
</protein>
<dbReference type="GO" id="GO:0009030">
    <property type="term" value="F:thiamine-phosphate kinase activity"/>
    <property type="evidence" value="ECO:0007669"/>
    <property type="project" value="InterPro"/>
</dbReference>
<dbReference type="SUPFAM" id="SSF56042">
    <property type="entry name" value="PurM C-terminal domain-like"/>
    <property type="match status" value="1"/>
</dbReference>
<name>A0A094SDQ5_9ZZZZ</name>
<dbReference type="AlphaFoldDB" id="A0A094SDQ5"/>
<dbReference type="Gene3D" id="3.90.650.10">
    <property type="entry name" value="PurM-like C-terminal domain"/>
    <property type="match status" value="1"/>
</dbReference>
<comment type="caution">
    <text evidence="2">The sequence shown here is derived from an EMBL/GenBank/DDBJ whole genome shotgun (WGS) entry which is preliminary data.</text>
</comment>
<dbReference type="HAMAP" id="MF_02128">
    <property type="entry name" value="TMP_kinase"/>
    <property type="match status" value="1"/>
</dbReference>
<reference evidence="2" key="1">
    <citation type="submission" date="2014-05" db="EMBL/GenBank/DDBJ databases">
        <title>Key roles for freshwater Actinobacteria revealed by deep metagenomic sequencing.</title>
        <authorList>
            <person name="Ghai R."/>
            <person name="Mizuno C.M."/>
            <person name="Picazo A."/>
            <person name="Camacho A."/>
            <person name="Rodriguez-Valera F."/>
        </authorList>
    </citation>
    <scope>NUCLEOTIDE SEQUENCE</scope>
</reference>
<sequence length="306" mass="32598">MAFTEGEVIALLAQIFATKNSKVEVGIGDDAAVVKTTERTVITTDMAVEGVHFRCEWSSAFEIGRKITAANLADVICMGAQPTFLVVAVSLTGEEELAWIKELAEGIVFEANLVGATVVGGDLAKGEKITIAITALGEVDKPVLRSGAVPGDQIYLSNLPGWSRAGYEILSRGLPINNEFAERAVAAFKAPTLNYQYGQKLIGATAMSDLSDSLFTQGEQMGKASAVELLIDFELFSAATDFADLKKLAQEFGLELRDLILGGGEDHVYIATGKNLPGLLIGEVIKGSGLKISGNEKAPDTWRHFD</sequence>
<dbReference type="InterPro" id="IPR036921">
    <property type="entry name" value="PurM-like_N_sf"/>
</dbReference>
<dbReference type="NCBIfam" id="TIGR01379">
    <property type="entry name" value="thiL"/>
    <property type="match status" value="1"/>
</dbReference>
<dbReference type="EMBL" id="JNSK01000069">
    <property type="protein sequence ID" value="KGA16318.1"/>
    <property type="molecule type" value="Genomic_DNA"/>
</dbReference>
<dbReference type="PANTHER" id="PTHR30270">
    <property type="entry name" value="THIAMINE-MONOPHOSPHATE KINASE"/>
    <property type="match status" value="1"/>
</dbReference>
<dbReference type="PIRSF" id="PIRSF005303">
    <property type="entry name" value="Thiam_monoph_kin"/>
    <property type="match status" value="1"/>
</dbReference>
<proteinExistence type="inferred from homology"/>
<gene>
    <name evidence="2" type="ORF">GM50_14810</name>
</gene>
<feature type="domain" description="PurM-like N-terminal" evidence="1">
    <location>
        <begin position="28"/>
        <end position="139"/>
    </location>
</feature>